<dbReference type="Pfam" id="PF07007">
    <property type="entry name" value="LprI"/>
    <property type="match status" value="1"/>
</dbReference>
<evidence type="ECO:0000259" key="2">
    <source>
        <dbReference type="Pfam" id="PF07007"/>
    </source>
</evidence>
<feature type="chain" id="PRO_5046190292" evidence="1">
    <location>
        <begin position="27"/>
        <end position="88"/>
    </location>
</feature>
<protein>
    <submittedName>
        <fullName evidence="3">DUF1311 domain-containing protein</fullName>
    </submittedName>
</protein>
<dbReference type="Gene3D" id="1.20.1270.180">
    <property type="match status" value="1"/>
</dbReference>
<evidence type="ECO:0000313" key="4">
    <source>
        <dbReference type="Proteomes" id="UP001198571"/>
    </source>
</evidence>
<feature type="signal peptide" evidence="1">
    <location>
        <begin position="1"/>
        <end position="26"/>
    </location>
</feature>
<evidence type="ECO:0000313" key="3">
    <source>
        <dbReference type="EMBL" id="MCB5410491.1"/>
    </source>
</evidence>
<dbReference type="EMBL" id="JACDXX010000009">
    <property type="protein sequence ID" value="MCB5410491.1"/>
    <property type="molecule type" value="Genomic_DNA"/>
</dbReference>
<accession>A0ABS8CM69</accession>
<feature type="domain" description="Lysozyme inhibitor LprI-like N-terminal" evidence="2">
    <location>
        <begin position="30"/>
        <end position="88"/>
    </location>
</feature>
<organism evidence="3 4">
    <name type="scientific">Pseudogemmobacter faecipullorum</name>
    <dbReference type="NCBI Taxonomy" id="2755041"/>
    <lineage>
        <taxon>Bacteria</taxon>
        <taxon>Pseudomonadati</taxon>
        <taxon>Pseudomonadota</taxon>
        <taxon>Alphaproteobacteria</taxon>
        <taxon>Rhodobacterales</taxon>
        <taxon>Paracoccaceae</taxon>
        <taxon>Pseudogemmobacter</taxon>
    </lineage>
</organism>
<name>A0ABS8CM69_9RHOB</name>
<keyword evidence="1" id="KW-0732">Signal</keyword>
<evidence type="ECO:0000256" key="1">
    <source>
        <dbReference type="SAM" id="SignalP"/>
    </source>
</evidence>
<keyword evidence="4" id="KW-1185">Reference proteome</keyword>
<dbReference type="Proteomes" id="UP001198571">
    <property type="component" value="Unassembled WGS sequence"/>
</dbReference>
<sequence>MSLRALPLALPFALAFAGSLPWPALAADCETTVTQSDMNECAVAAWEEEDARLNAVYPQVMAMLKAWDADLPEAERGGAEKLRQAQRA</sequence>
<comment type="caution">
    <text evidence="3">The sequence shown here is derived from an EMBL/GenBank/DDBJ whole genome shotgun (WGS) entry which is preliminary data.</text>
</comment>
<proteinExistence type="predicted"/>
<dbReference type="InterPro" id="IPR009739">
    <property type="entry name" value="LprI-like_N"/>
</dbReference>
<reference evidence="3 4" key="1">
    <citation type="submission" date="2020-07" db="EMBL/GenBank/DDBJ databases">
        <title>Pseudogemmobacter sp. nov., isolated from poultry manure in Taiwan.</title>
        <authorList>
            <person name="Lin S.-Y."/>
            <person name="Tang Y.-S."/>
            <person name="Young C.-C."/>
        </authorList>
    </citation>
    <scope>NUCLEOTIDE SEQUENCE [LARGE SCALE GENOMIC DNA]</scope>
    <source>
        <strain evidence="3 4">CC-YST710</strain>
    </source>
</reference>
<gene>
    <name evidence="3" type="ORF">H0485_10820</name>
</gene>